<dbReference type="Gene3D" id="3.80.10.10">
    <property type="entry name" value="Ribonuclease Inhibitor"/>
    <property type="match status" value="2"/>
</dbReference>
<comment type="caution">
    <text evidence="20">The sequence shown here is derived from an EMBL/GenBank/DDBJ whole genome shotgun (WGS) entry which is preliminary data.</text>
</comment>
<reference evidence="20 21" key="1">
    <citation type="submission" date="2020-10" db="EMBL/GenBank/DDBJ databases">
        <title>Plant Genome Project.</title>
        <authorList>
            <person name="Zhang R.-G."/>
        </authorList>
    </citation>
    <scope>NUCLEOTIDE SEQUENCE [LARGE SCALE GENOMIC DNA]</scope>
    <source>
        <strain evidence="20">FAFU-HL-1</strain>
        <tissue evidence="20">Leaf</tissue>
    </source>
</reference>
<feature type="domain" description="Serine-threonine/tyrosine-protein kinase catalytic" evidence="18">
    <location>
        <begin position="748"/>
        <end position="849"/>
    </location>
</feature>
<keyword evidence="13" id="KW-0325">Glycoprotein</keyword>
<dbReference type="OrthoDB" id="663146at2759"/>
<gene>
    <name evidence="20" type="ORF">SADUNF_Sadunf01G0062100</name>
</gene>
<protein>
    <recommendedName>
        <fullName evidence="2">non-specific serine/threonine protein kinase</fullName>
        <ecNumber evidence="2">2.7.11.1</ecNumber>
    </recommendedName>
</protein>
<dbReference type="FunFam" id="2.60.120.430:FF:000002">
    <property type="entry name" value="Leucine-rich repeat receptor-like protein kinase"/>
    <property type="match status" value="1"/>
</dbReference>
<organism evidence="20 21">
    <name type="scientific">Salix dunnii</name>
    <dbReference type="NCBI Taxonomy" id="1413687"/>
    <lineage>
        <taxon>Eukaryota</taxon>
        <taxon>Viridiplantae</taxon>
        <taxon>Streptophyta</taxon>
        <taxon>Embryophyta</taxon>
        <taxon>Tracheophyta</taxon>
        <taxon>Spermatophyta</taxon>
        <taxon>Magnoliopsida</taxon>
        <taxon>eudicotyledons</taxon>
        <taxon>Gunneridae</taxon>
        <taxon>Pentapetalae</taxon>
        <taxon>rosids</taxon>
        <taxon>fabids</taxon>
        <taxon>Malpighiales</taxon>
        <taxon>Salicaceae</taxon>
        <taxon>Saliceae</taxon>
        <taxon>Salix</taxon>
    </lineage>
</organism>
<keyword evidence="8" id="KW-0677">Repeat</keyword>
<keyword evidence="9" id="KW-0547">Nucleotide-binding</keyword>
<feature type="transmembrane region" description="Helical" evidence="17">
    <location>
        <begin position="663"/>
        <end position="685"/>
    </location>
</feature>
<dbReference type="SUPFAM" id="SSF52058">
    <property type="entry name" value="L domain-like"/>
    <property type="match status" value="1"/>
</dbReference>
<evidence type="ECO:0000256" key="7">
    <source>
        <dbReference type="ARBA" id="ARBA00022729"/>
    </source>
</evidence>
<keyword evidence="12" id="KW-0675">Receptor</keyword>
<comment type="catalytic activity">
    <reaction evidence="14">
        <text>L-threonyl-[protein] + ATP = O-phospho-L-threonyl-[protein] + ADP + H(+)</text>
        <dbReference type="Rhea" id="RHEA:46608"/>
        <dbReference type="Rhea" id="RHEA-COMP:11060"/>
        <dbReference type="Rhea" id="RHEA-COMP:11605"/>
        <dbReference type="ChEBI" id="CHEBI:15378"/>
        <dbReference type="ChEBI" id="CHEBI:30013"/>
        <dbReference type="ChEBI" id="CHEBI:30616"/>
        <dbReference type="ChEBI" id="CHEBI:61977"/>
        <dbReference type="ChEBI" id="CHEBI:456216"/>
        <dbReference type="EC" id="2.7.11.1"/>
    </reaction>
</comment>
<evidence type="ECO:0000313" key="21">
    <source>
        <dbReference type="Proteomes" id="UP000657918"/>
    </source>
</evidence>
<evidence type="ECO:0000256" key="10">
    <source>
        <dbReference type="ARBA" id="ARBA00022840"/>
    </source>
</evidence>
<dbReference type="PANTHER" id="PTHR48006">
    <property type="entry name" value="LEUCINE-RICH REPEAT-CONTAINING PROTEIN DDB_G0281931-RELATED"/>
    <property type="match status" value="1"/>
</dbReference>
<dbReference type="InterPro" id="IPR032675">
    <property type="entry name" value="LRR_dom_sf"/>
</dbReference>
<dbReference type="Gene3D" id="1.10.510.10">
    <property type="entry name" value="Transferase(Phosphotransferase) domain 1"/>
    <property type="match status" value="1"/>
</dbReference>
<evidence type="ECO:0000256" key="14">
    <source>
        <dbReference type="ARBA" id="ARBA00047899"/>
    </source>
</evidence>
<keyword evidence="17" id="KW-0812">Transmembrane</keyword>
<evidence type="ECO:0000256" key="15">
    <source>
        <dbReference type="ARBA" id="ARBA00048679"/>
    </source>
</evidence>
<evidence type="ECO:0000256" key="2">
    <source>
        <dbReference type="ARBA" id="ARBA00012513"/>
    </source>
</evidence>
<dbReference type="GO" id="GO:0005524">
    <property type="term" value="F:ATP binding"/>
    <property type="evidence" value="ECO:0007669"/>
    <property type="project" value="UniProtKB-KW"/>
</dbReference>
<keyword evidence="10" id="KW-0067">ATP-binding</keyword>
<evidence type="ECO:0000256" key="1">
    <source>
        <dbReference type="ARBA" id="ARBA00004479"/>
    </source>
</evidence>
<dbReference type="InterPro" id="IPR051824">
    <property type="entry name" value="LRR_Rcpt-Like_S/T_Kinase"/>
</dbReference>
<feature type="domain" description="Malectin" evidence="19">
    <location>
        <begin position="452"/>
        <end position="637"/>
    </location>
</feature>
<evidence type="ECO:0000313" key="20">
    <source>
        <dbReference type="EMBL" id="KAF9689154.1"/>
    </source>
</evidence>
<evidence type="ECO:0000256" key="12">
    <source>
        <dbReference type="ARBA" id="ARBA00023170"/>
    </source>
</evidence>
<evidence type="ECO:0000256" key="9">
    <source>
        <dbReference type="ARBA" id="ARBA00022741"/>
    </source>
</evidence>
<evidence type="ECO:0000256" key="16">
    <source>
        <dbReference type="SAM" id="MobiDB-lite"/>
    </source>
</evidence>
<evidence type="ECO:0000256" key="3">
    <source>
        <dbReference type="ARBA" id="ARBA00022527"/>
    </source>
</evidence>
<comment type="subcellular location">
    <subcellularLocation>
        <location evidence="1">Membrane</location>
        <topology evidence="1">Single-pass type I membrane protein</topology>
    </subcellularLocation>
</comment>
<evidence type="ECO:0000259" key="19">
    <source>
        <dbReference type="Pfam" id="PF11721"/>
    </source>
</evidence>
<dbReference type="Proteomes" id="UP000657918">
    <property type="component" value="Unassembled WGS sequence"/>
</dbReference>
<dbReference type="Pfam" id="PF13855">
    <property type="entry name" value="LRR_8"/>
    <property type="match status" value="1"/>
</dbReference>
<keyword evidence="11 17" id="KW-0472">Membrane</keyword>
<evidence type="ECO:0000256" key="8">
    <source>
        <dbReference type="ARBA" id="ARBA00022737"/>
    </source>
</evidence>
<accession>A0A835NAC5</accession>
<dbReference type="FunFam" id="3.80.10.10:FF:000766">
    <property type="entry name" value="Os05g0263100 protein"/>
    <property type="match status" value="1"/>
</dbReference>
<dbReference type="InterPro" id="IPR011009">
    <property type="entry name" value="Kinase-like_dom_sf"/>
</dbReference>
<evidence type="ECO:0000256" key="4">
    <source>
        <dbReference type="ARBA" id="ARBA00022553"/>
    </source>
</evidence>
<keyword evidence="4" id="KW-0597">Phosphoprotein</keyword>
<dbReference type="GO" id="GO:0004674">
    <property type="term" value="F:protein serine/threonine kinase activity"/>
    <property type="evidence" value="ECO:0007669"/>
    <property type="project" value="UniProtKB-KW"/>
</dbReference>
<keyword evidence="6" id="KW-0808">Transferase</keyword>
<dbReference type="Gene3D" id="2.60.120.430">
    <property type="entry name" value="Galactose-binding lectin"/>
    <property type="match status" value="1"/>
</dbReference>
<name>A0A835NAC5_9ROSI</name>
<feature type="region of interest" description="Disordered" evidence="16">
    <location>
        <begin position="881"/>
        <end position="909"/>
    </location>
</feature>
<evidence type="ECO:0000259" key="18">
    <source>
        <dbReference type="Pfam" id="PF07714"/>
    </source>
</evidence>
<dbReference type="InterPro" id="IPR001611">
    <property type="entry name" value="Leu-rich_rpt"/>
</dbReference>
<feature type="transmembrane region" description="Helical" evidence="17">
    <location>
        <begin position="50"/>
        <end position="70"/>
    </location>
</feature>
<keyword evidence="21" id="KW-1185">Reference proteome</keyword>
<keyword evidence="5" id="KW-0433">Leucine-rich repeat</keyword>
<dbReference type="SUPFAM" id="SSF56112">
    <property type="entry name" value="Protein kinase-like (PK-like)"/>
    <property type="match status" value="1"/>
</dbReference>
<evidence type="ECO:0000256" key="5">
    <source>
        <dbReference type="ARBA" id="ARBA00022614"/>
    </source>
</evidence>
<evidence type="ECO:0000256" key="11">
    <source>
        <dbReference type="ARBA" id="ARBA00023136"/>
    </source>
</evidence>
<comment type="catalytic activity">
    <reaction evidence="15">
        <text>L-seryl-[protein] + ATP = O-phospho-L-seryl-[protein] + ADP + H(+)</text>
        <dbReference type="Rhea" id="RHEA:17989"/>
        <dbReference type="Rhea" id="RHEA-COMP:9863"/>
        <dbReference type="Rhea" id="RHEA-COMP:11604"/>
        <dbReference type="ChEBI" id="CHEBI:15378"/>
        <dbReference type="ChEBI" id="CHEBI:29999"/>
        <dbReference type="ChEBI" id="CHEBI:30616"/>
        <dbReference type="ChEBI" id="CHEBI:83421"/>
        <dbReference type="ChEBI" id="CHEBI:456216"/>
        <dbReference type="EC" id="2.7.11.1"/>
    </reaction>
</comment>
<evidence type="ECO:0000256" key="17">
    <source>
        <dbReference type="SAM" id="Phobius"/>
    </source>
</evidence>
<dbReference type="AlphaFoldDB" id="A0A835NAC5"/>
<dbReference type="Pfam" id="PF11721">
    <property type="entry name" value="Malectin"/>
    <property type="match status" value="1"/>
</dbReference>
<evidence type="ECO:0000256" key="13">
    <source>
        <dbReference type="ARBA" id="ARBA00023180"/>
    </source>
</evidence>
<keyword evidence="17" id="KW-1133">Transmembrane helix</keyword>
<dbReference type="Pfam" id="PF07714">
    <property type="entry name" value="PK_Tyr_Ser-Thr"/>
    <property type="match status" value="1"/>
</dbReference>
<keyword evidence="3" id="KW-0723">Serine/threonine-protein kinase</keyword>
<keyword evidence="7" id="KW-0732">Signal</keyword>
<sequence length="909" mass="99870">MPCCKEQVEHGGDRDGHCRVANNFNRRSGSLRTVRLKFTNFVMEKDRNDLGFAIHFYCLHLLVLLSIFHLSTAQNATTDPSEVSALNSLFEQWDTQAVAGLWNLSGDPCSGSAINGTNFEDGPNNPAIICDCTYNNRTTCHITQLRVYSLNKRGVIPEVITALKKLDQNYFTGPLPRFIGRLTALKSLSIAHNAFSGTIPKELGNLTELTLLSIGINNFSGTLPPELGKLVKLEELYVNSCGLGGEIPSTFANLQRMRTLWASDAAFTGNIPDFIGNWTGLTSLRFQGNSFEGPIPSSFSSLTSLNTLRISDLSNVSSTLDFIKNLKNLTDLTLRNALISGSIPSYIGEFQSLYILDLSFNNLTGQVPSALFNMSSLEYLFLGNNSLIGTLPDQKSDTLQTITYLAVTFVKLCRNFVVNSFTFDSSNISVLPGLNCLQRDFPCSRKIPLANFSIKCGGPMMSTADGTVYEAEYSSISAASFSVASTEKWAVSDVGLFADRRNLRYFENTLKQVSGTNTPELYQTSRISPSSLRYYGLGLQNGPYTIKLFFAETRFAARSSQTWESLGQRVFDIYIQGYCQLKDFDISKEAGGVDRGITKTFNVNVSENHLEIHLFWAGKGTCCNPMQGYYGPIISALNVVADFTPNVSGIPSSTRKEKSMTRVIVGVSISIGVVSLILIFAVLYIRMKKDSEDEEVLLGVDPRPNTFSYSQLRTATEDFSPSNKLGEGGYGPVYKKGLASWLAKSPGYLAPEYALRGHLTEKADVFGFGVVALEILSGRANSDSSLDDERVYLLEWAWNLHESGQSLQLIDPSVIEFDENEALRVVGVALLCTQASPAMRPTMSRVVAMLTGDIEVSAVTSKPGYLTDWDFKDITSTFSTENTQASSISEARKSKNKSQNHNPNDLASP</sequence>
<dbReference type="InterPro" id="IPR021720">
    <property type="entry name" value="Malectin_dom"/>
</dbReference>
<dbReference type="GO" id="GO:0005886">
    <property type="term" value="C:plasma membrane"/>
    <property type="evidence" value="ECO:0007669"/>
    <property type="project" value="TreeGrafter"/>
</dbReference>
<keyword evidence="3" id="KW-0418">Kinase</keyword>
<evidence type="ECO:0000256" key="6">
    <source>
        <dbReference type="ARBA" id="ARBA00022679"/>
    </source>
</evidence>
<dbReference type="InterPro" id="IPR001245">
    <property type="entry name" value="Ser-Thr/Tyr_kinase_cat_dom"/>
</dbReference>
<feature type="compositionally biased region" description="Polar residues" evidence="16">
    <location>
        <begin position="897"/>
        <end position="909"/>
    </location>
</feature>
<dbReference type="EMBL" id="JADGMS010000001">
    <property type="protein sequence ID" value="KAF9689154.1"/>
    <property type="molecule type" value="Genomic_DNA"/>
</dbReference>
<dbReference type="FunFam" id="3.80.10.10:FF:000041">
    <property type="entry name" value="LRR receptor-like serine/threonine-protein kinase ERECTA"/>
    <property type="match status" value="1"/>
</dbReference>
<dbReference type="EC" id="2.7.11.1" evidence="2"/>
<proteinExistence type="predicted"/>
<dbReference type="Pfam" id="PF00560">
    <property type="entry name" value="LRR_1"/>
    <property type="match status" value="3"/>
</dbReference>
<dbReference type="PANTHER" id="PTHR48006:SF34">
    <property type="entry name" value="OS08G0203700 PROTEIN"/>
    <property type="match status" value="1"/>
</dbReference>